<name>A0A0N5AEI2_9BILA</name>
<feature type="signal peptide" evidence="2">
    <location>
        <begin position="1"/>
        <end position="21"/>
    </location>
</feature>
<feature type="compositionally biased region" description="Acidic residues" evidence="1">
    <location>
        <begin position="75"/>
        <end position="84"/>
    </location>
</feature>
<organism evidence="3 4">
    <name type="scientific">Syphacia muris</name>
    <dbReference type="NCBI Taxonomy" id="451379"/>
    <lineage>
        <taxon>Eukaryota</taxon>
        <taxon>Metazoa</taxon>
        <taxon>Ecdysozoa</taxon>
        <taxon>Nematoda</taxon>
        <taxon>Chromadorea</taxon>
        <taxon>Rhabditida</taxon>
        <taxon>Spirurina</taxon>
        <taxon>Oxyuridomorpha</taxon>
        <taxon>Oxyuroidea</taxon>
        <taxon>Oxyuridae</taxon>
        <taxon>Syphacia</taxon>
    </lineage>
</organism>
<evidence type="ECO:0000313" key="4">
    <source>
        <dbReference type="WBParaSite" id="SMUV_0000264001-mRNA-1"/>
    </source>
</evidence>
<evidence type="ECO:0000256" key="2">
    <source>
        <dbReference type="SAM" id="SignalP"/>
    </source>
</evidence>
<dbReference type="WBParaSite" id="SMUV_0000264001-mRNA-1">
    <property type="protein sequence ID" value="SMUV_0000264001-mRNA-1"/>
    <property type="gene ID" value="SMUV_0000264001"/>
</dbReference>
<dbReference type="Proteomes" id="UP000046393">
    <property type="component" value="Unplaced"/>
</dbReference>
<accession>A0A0N5AEI2</accession>
<protein>
    <submittedName>
        <fullName evidence="4">Late endosomal/lysosomal adaptor and MAPK and MTOR activator 1</fullName>
    </submittedName>
</protein>
<proteinExistence type="predicted"/>
<feature type="region of interest" description="Disordered" evidence="1">
    <location>
        <begin position="70"/>
        <end position="132"/>
    </location>
</feature>
<evidence type="ECO:0000256" key="1">
    <source>
        <dbReference type="SAM" id="MobiDB-lite"/>
    </source>
</evidence>
<reference evidence="4" key="1">
    <citation type="submission" date="2017-02" db="UniProtKB">
        <authorList>
            <consortium name="WormBaseParasite"/>
        </authorList>
    </citation>
    <scope>IDENTIFICATION</scope>
</reference>
<sequence length="191" mass="20875">MLYHTTAACILLQCFFHLSNGLPYNSVESVNEASALTTTDKPIGVISDYENRYEAAAAADSVLNFEGVDSKNETPEAEEYEGAENIDSAPHEATEKEYYEKKTKTEGNIVESQTTGYSGSSSSSSEEVEASSGIPIISDNNLSATVVKRDDNNVLLQDSELRKVVNEAIQYAIRDSVSKGISDDIHYERDV</sequence>
<keyword evidence="2" id="KW-0732">Signal</keyword>
<feature type="chain" id="PRO_5005893075" evidence="2">
    <location>
        <begin position="22"/>
        <end position="191"/>
    </location>
</feature>
<evidence type="ECO:0000313" key="3">
    <source>
        <dbReference type="Proteomes" id="UP000046393"/>
    </source>
</evidence>
<feature type="compositionally biased region" description="Low complexity" evidence="1">
    <location>
        <begin position="116"/>
        <end position="132"/>
    </location>
</feature>
<dbReference type="AlphaFoldDB" id="A0A0N5AEI2"/>
<feature type="compositionally biased region" description="Basic and acidic residues" evidence="1">
    <location>
        <begin position="89"/>
        <end position="105"/>
    </location>
</feature>
<keyword evidence="3" id="KW-1185">Reference proteome</keyword>